<dbReference type="AlphaFoldDB" id="A0A1H6HSF2"/>
<dbReference type="InterPro" id="IPR036439">
    <property type="entry name" value="Dockerin_dom_sf"/>
</dbReference>
<dbReference type="EMBL" id="FNWV01000001">
    <property type="protein sequence ID" value="SEH38782.1"/>
    <property type="molecule type" value="Genomic_DNA"/>
</dbReference>
<dbReference type="InterPro" id="IPR025660">
    <property type="entry name" value="Pept_his_AS"/>
</dbReference>
<dbReference type="Pfam" id="PF18560">
    <property type="entry name" value="Lectin_like"/>
    <property type="match status" value="1"/>
</dbReference>
<dbReference type="CDD" id="cd02619">
    <property type="entry name" value="Peptidase_C1"/>
    <property type="match status" value="1"/>
</dbReference>
<dbReference type="Pfam" id="PF00112">
    <property type="entry name" value="Peptidase_C1"/>
    <property type="match status" value="1"/>
</dbReference>
<feature type="domain" description="Dockerin" evidence="3">
    <location>
        <begin position="1011"/>
        <end position="1081"/>
    </location>
</feature>
<dbReference type="InterPro" id="IPR038765">
    <property type="entry name" value="Papain-like_cys_pep_sf"/>
</dbReference>
<protein>
    <submittedName>
        <fullName evidence="4">Cysteine protease, C1A family</fullName>
    </submittedName>
</protein>
<dbReference type="PROSITE" id="PS00139">
    <property type="entry name" value="THIOL_PROTEASE_CYS"/>
    <property type="match status" value="1"/>
</dbReference>
<evidence type="ECO:0000313" key="4">
    <source>
        <dbReference type="EMBL" id="SEH38782.1"/>
    </source>
</evidence>
<gene>
    <name evidence="4" type="ORF">SAMN02910265_00268</name>
</gene>
<reference evidence="4 5" key="1">
    <citation type="submission" date="2016-10" db="EMBL/GenBank/DDBJ databases">
        <authorList>
            <person name="de Groot N.N."/>
        </authorList>
    </citation>
    <scope>NUCLEOTIDE SEQUENCE [LARGE SCALE GENOMIC DNA]</scope>
    <source>
        <strain evidence="4 5">YAD2003</strain>
    </source>
</reference>
<dbReference type="PROSITE" id="PS51766">
    <property type="entry name" value="DOCKERIN"/>
    <property type="match status" value="1"/>
</dbReference>
<dbReference type="PANTHER" id="PTHR12411">
    <property type="entry name" value="CYSTEINE PROTEASE FAMILY C1-RELATED"/>
    <property type="match status" value="1"/>
</dbReference>
<dbReference type="InterPro" id="IPR000668">
    <property type="entry name" value="Peptidase_C1A_C"/>
</dbReference>
<evidence type="ECO:0000259" key="3">
    <source>
        <dbReference type="PROSITE" id="PS51766"/>
    </source>
</evidence>
<dbReference type="SUPFAM" id="SSF63446">
    <property type="entry name" value="Type I dockerin domain"/>
    <property type="match status" value="1"/>
</dbReference>
<name>A0A1H6HSF2_RUMFL</name>
<dbReference type="InterPro" id="IPR002105">
    <property type="entry name" value="Dockerin_1_rpt"/>
</dbReference>
<feature type="signal peptide" evidence="2">
    <location>
        <begin position="1"/>
        <end position="24"/>
    </location>
</feature>
<dbReference type="PROSITE" id="PS00639">
    <property type="entry name" value="THIOL_PROTEASE_HIS"/>
    <property type="match status" value="1"/>
</dbReference>
<dbReference type="Pfam" id="PF00404">
    <property type="entry name" value="Dockerin_1"/>
    <property type="match status" value="1"/>
</dbReference>
<dbReference type="GO" id="GO:0006508">
    <property type="term" value="P:proteolysis"/>
    <property type="evidence" value="ECO:0007669"/>
    <property type="project" value="UniProtKB-KW"/>
</dbReference>
<keyword evidence="2" id="KW-0732">Signal</keyword>
<accession>A0A1H6HSF2</accession>
<dbReference type="GO" id="GO:0008234">
    <property type="term" value="F:cysteine-type peptidase activity"/>
    <property type="evidence" value="ECO:0007669"/>
    <property type="project" value="InterPro"/>
</dbReference>
<evidence type="ECO:0000313" key="5">
    <source>
        <dbReference type="Proteomes" id="UP000183190"/>
    </source>
</evidence>
<dbReference type="GO" id="GO:0004553">
    <property type="term" value="F:hydrolase activity, hydrolyzing O-glycosyl compounds"/>
    <property type="evidence" value="ECO:0007669"/>
    <property type="project" value="InterPro"/>
</dbReference>
<evidence type="ECO:0000256" key="2">
    <source>
        <dbReference type="SAM" id="SignalP"/>
    </source>
</evidence>
<proteinExistence type="inferred from homology"/>
<dbReference type="Gene3D" id="1.10.1330.10">
    <property type="entry name" value="Dockerin domain"/>
    <property type="match status" value="1"/>
</dbReference>
<feature type="chain" id="PRO_5010278294" evidence="2">
    <location>
        <begin position="25"/>
        <end position="1081"/>
    </location>
</feature>
<dbReference type="InterPro" id="IPR016134">
    <property type="entry name" value="Dockerin_dom"/>
</dbReference>
<dbReference type="SUPFAM" id="SSF54001">
    <property type="entry name" value="Cysteine proteinases"/>
    <property type="match status" value="1"/>
</dbReference>
<dbReference type="SMART" id="SM00645">
    <property type="entry name" value="Pept_C1"/>
    <property type="match status" value="1"/>
</dbReference>
<evidence type="ECO:0000256" key="1">
    <source>
        <dbReference type="ARBA" id="ARBA00008455"/>
    </source>
</evidence>
<keyword evidence="4" id="KW-0645">Protease</keyword>
<dbReference type="InterPro" id="IPR000169">
    <property type="entry name" value="Pept_cys_AS"/>
</dbReference>
<dbReference type="RefSeq" id="WP_074714107.1">
    <property type="nucleotide sequence ID" value="NZ_FNWV01000001.1"/>
</dbReference>
<keyword evidence="4" id="KW-0378">Hydrolase</keyword>
<dbReference type="Proteomes" id="UP000183190">
    <property type="component" value="Unassembled WGS sequence"/>
</dbReference>
<comment type="similarity">
    <text evidence="1">Belongs to the peptidase C1 family.</text>
</comment>
<dbReference type="InterPro" id="IPR040528">
    <property type="entry name" value="Lectin-like"/>
</dbReference>
<dbReference type="Gene3D" id="3.90.70.10">
    <property type="entry name" value="Cysteine proteinases"/>
    <property type="match status" value="1"/>
</dbReference>
<dbReference type="GO" id="GO:0000272">
    <property type="term" value="P:polysaccharide catabolic process"/>
    <property type="evidence" value="ECO:0007669"/>
    <property type="project" value="InterPro"/>
</dbReference>
<organism evidence="4 5">
    <name type="scientific">Ruminococcus flavefaciens</name>
    <dbReference type="NCBI Taxonomy" id="1265"/>
    <lineage>
        <taxon>Bacteria</taxon>
        <taxon>Bacillati</taxon>
        <taxon>Bacillota</taxon>
        <taxon>Clostridia</taxon>
        <taxon>Eubacteriales</taxon>
        <taxon>Oscillospiraceae</taxon>
        <taxon>Ruminococcus</taxon>
    </lineage>
</organism>
<dbReference type="InterPro" id="IPR013128">
    <property type="entry name" value="Peptidase_C1A"/>
</dbReference>
<sequence>MKRILKRFSAAFSAAIITAVSVPAAVYAEAGKLINIGDYGKKGISSSHTFSFSMPQLHSVTVGKCSDLVPWITYSHIKGTASETEASSLPEAFDMRKVYSMTSVKDQGNYGTCWAHSAIVSAETSMLASDPFIDLSEMHTSYYSYYGDDQMMISSNTTNSILSEGGSPRIVSNLWSQWIGPVNESAMPYSDTAVFDNASKTVFMKYQSDYHMKNAYSFDFDADRSNFDDVNALVKDFVYNGQAVDISYMSEKSSNWNSEYNTSNSKKKPRFADHGVAIVGWDDSVSADKFVNEPEGDGAWLCKNSWGTKDSDGGYFWISYYDRTLCDFSVFELENADEHEVIYQHDTYVPIQNYSAYDTAEEEGPSYFANVFDAIGPSQISAVGTYILNPDTEYEITVYTDIKDASDPVSGTPSSVTKGKAKLTGFQQLGLDKPVVIDSTEKFSVVVKLYSEDTPFVLPFESSFFAENEEKQELFDITGFATDAQIAAHTGEGESFISADGKDWEDVYNSVEVYSKEEKALLLKSFIEQLYDGLDEEDTDRLEDAGKKEIFFRNIFSECDIKTRIGNASLKVYGDPIGKVRFSHAEGYVPQNEKIELSSGFDDAKIYWKADDGEYKEYTSPITITSPVTISAYTDLTGSYGDTVPETSLCAAAERKFEPAKAVFNWLAYNTSAAESLKYAERISESEYSIDLPSDKDHVCLFLGTTSNAEYGGKSYDGYSWIENVSAKYGNTDIKLKLSGDEKVDNEVTVHINRRILGFNDLSETINFSLADEIYAPDGTELKINSYVGKYCGQELRVIKDGSEIKVKVPERRIMPDIAINYTAEVLGPFTEEIMNYIEICVDADKNDNYYSARGRKVSGDDWIMLENGYYYLSVIPGEVISVKIDGGDGMFESEPYLCRVPQASAVKPDKKMFDTSDAAVVKYNGTATIEASPLIYMNDIMYEAMAEDYGYSRERFTELQKQRLGVSDDDVKSFTGNSFKSTNELQYGAEYLVRYPATGSSFASQGEKVVFFTRGDVNRDLKVDSVDASLVLKHYSLVSVGKDGLFDESQQLMADVNNDGTITSVDASQIMVIYTKVMTE</sequence>
<dbReference type="OrthoDB" id="3648721at2"/>